<sequence length="128" mass="14026">MGSSARVLVPALDQTRIIVVICPCSTVFIFSLLNCLRNCGAPLFVSKISLSSSFQARDARLSENAWELEVCRCSCSLCEGPHLWARSGLAQTREGSPKRVREKPPRAFVAISPKQEPVTISPKREPVA</sequence>
<keyword evidence="1" id="KW-1133">Transmembrane helix</keyword>
<reference evidence="2 3" key="1">
    <citation type="submission" date="2019-04" db="EMBL/GenBank/DDBJ databases">
        <title>An improved genome assembly and genetic linkage map for asparagus bean, Vigna unguiculata ssp. sesquipedialis.</title>
        <authorList>
            <person name="Xia Q."/>
            <person name="Zhang R."/>
            <person name="Dong Y."/>
        </authorList>
    </citation>
    <scope>NUCLEOTIDE SEQUENCE [LARGE SCALE GENOMIC DNA]</scope>
    <source>
        <tissue evidence="2">Leaf</tissue>
    </source>
</reference>
<dbReference type="EMBL" id="CP039355">
    <property type="protein sequence ID" value="QCE13646.1"/>
    <property type="molecule type" value="Genomic_DNA"/>
</dbReference>
<proteinExistence type="predicted"/>
<dbReference type="Proteomes" id="UP000501690">
    <property type="component" value="Linkage Group LG11"/>
</dbReference>
<protein>
    <submittedName>
        <fullName evidence="2">Uncharacterized protein</fullName>
    </submittedName>
</protein>
<evidence type="ECO:0000256" key="1">
    <source>
        <dbReference type="SAM" id="Phobius"/>
    </source>
</evidence>
<gene>
    <name evidence="2" type="ORF">DEO72_LG11g641</name>
</gene>
<evidence type="ECO:0000313" key="2">
    <source>
        <dbReference type="EMBL" id="QCE13646.1"/>
    </source>
</evidence>
<accession>A0A4D6NJ04</accession>
<keyword evidence="1" id="KW-0812">Transmembrane</keyword>
<keyword evidence="1" id="KW-0472">Membrane</keyword>
<evidence type="ECO:0000313" key="3">
    <source>
        <dbReference type="Proteomes" id="UP000501690"/>
    </source>
</evidence>
<organism evidence="2 3">
    <name type="scientific">Vigna unguiculata</name>
    <name type="common">Cowpea</name>
    <dbReference type="NCBI Taxonomy" id="3917"/>
    <lineage>
        <taxon>Eukaryota</taxon>
        <taxon>Viridiplantae</taxon>
        <taxon>Streptophyta</taxon>
        <taxon>Embryophyta</taxon>
        <taxon>Tracheophyta</taxon>
        <taxon>Spermatophyta</taxon>
        <taxon>Magnoliopsida</taxon>
        <taxon>eudicotyledons</taxon>
        <taxon>Gunneridae</taxon>
        <taxon>Pentapetalae</taxon>
        <taxon>rosids</taxon>
        <taxon>fabids</taxon>
        <taxon>Fabales</taxon>
        <taxon>Fabaceae</taxon>
        <taxon>Papilionoideae</taxon>
        <taxon>50 kb inversion clade</taxon>
        <taxon>NPAAA clade</taxon>
        <taxon>indigoferoid/millettioid clade</taxon>
        <taxon>Phaseoleae</taxon>
        <taxon>Vigna</taxon>
    </lineage>
</organism>
<keyword evidence="3" id="KW-1185">Reference proteome</keyword>
<dbReference type="AlphaFoldDB" id="A0A4D6NJ04"/>
<name>A0A4D6NJ04_VIGUN</name>
<feature type="transmembrane region" description="Helical" evidence="1">
    <location>
        <begin position="17"/>
        <end position="36"/>
    </location>
</feature>